<dbReference type="InterPro" id="IPR032259">
    <property type="entry name" value="HIBYL-CoA-H"/>
</dbReference>
<evidence type="ECO:0000259" key="4">
    <source>
        <dbReference type="Pfam" id="PF16113"/>
    </source>
</evidence>
<dbReference type="AlphaFoldDB" id="A0A916XHL2"/>
<feature type="domain" description="Enoyl-CoA hydratase/isomerase" evidence="4">
    <location>
        <begin position="22"/>
        <end position="366"/>
    </location>
</feature>
<dbReference type="GO" id="GO:0005829">
    <property type="term" value="C:cytosol"/>
    <property type="evidence" value="ECO:0007669"/>
    <property type="project" value="TreeGrafter"/>
</dbReference>
<dbReference type="SUPFAM" id="SSF52096">
    <property type="entry name" value="ClpP/crotonase"/>
    <property type="match status" value="1"/>
</dbReference>
<dbReference type="Pfam" id="PF16113">
    <property type="entry name" value="ECH_2"/>
    <property type="match status" value="1"/>
</dbReference>
<organism evidence="5 6">
    <name type="scientific">Undibacterium terreum</name>
    <dbReference type="NCBI Taxonomy" id="1224302"/>
    <lineage>
        <taxon>Bacteria</taxon>
        <taxon>Pseudomonadati</taxon>
        <taxon>Pseudomonadota</taxon>
        <taxon>Betaproteobacteria</taxon>
        <taxon>Burkholderiales</taxon>
        <taxon>Oxalobacteraceae</taxon>
        <taxon>Undibacterium</taxon>
    </lineage>
</organism>
<gene>
    <name evidence="5" type="ORF">GCM10011396_17690</name>
</gene>
<keyword evidence="3" id="KW-0378">Hydrolase</keyword>
<keyword evidence="6" id="KW-1185">Reference proteome</keyword>
<comment type="catalytic activity">
    <reaction evidence="1">
        <text>3-hydroxy-2-methylpropanoyl-CoA + H2O = 3-hydroxy-2-methylpropanoate + CoA + H(+)</text>
        <dbReference type="Rhea" id="RHEA:20888"/>
        <dbReference type="ChEBI" id="CHEBI:11805"/>
        <dbReference type="ChEBI" id="CHEBI:15377"/>
        <dbReference type="ChEBI" id="CHEBI:15378"/>
        <dbReference type="ChEBI" id="CHEBI:57287"/>
        <dbReference type="ChEBI" id="CHEBI:57340"/>
        <dbReference type="EC" id="3.1.2.4"/>
    </reaction>
</comment>
<proteinExistence type="predicted"/>
<evidence type="ECO:0000313" key="6">
    <source>
        <dbReference type="Proteomes" id="UP000637423"/>
    </source>
</evidence>
<protein>
    <recommendedName>
        <fullName evidence="2">3-hydroxyisobutyryl-CoA hydrolase</fullName>
        <ecNumber evidence="2">3.1.2.4</ecNumber>
    </recommendedName>
</protein>
<reference evidence="5" key="1">
    <citation type="journal article" date="2014" name="Int. J. Syst. Evol. Microbiol.">
        <title>Complete genome sequence of Corynebacterium casei LMG S-19264T (=DSM 44701T), isolated from a smear-ripened cheese.</title>
        <authorList>
            <consortium name="US DOE Joint Genome Institute (JGI-PGF)"/>
            <person name="Walter F."/>
            <person name="Albersmeier A."/>
            <person name="Kalinowski J."/>
            <person name="Ruckert C."/>
        </authorList>
    </citation>
    <scope>NUCLEOTIDE SEQUENCE</scope>
    <source>
        <strain evidence="5">CGMCC 1.10998</strain>
    </source>
</reference>
<dbReference type="RefSeq" id="WP_188565532.1">
    <property type="nucleotide sequence ID" value="NZ_BMED01000001.1"/>
</dbReference>
<dbReference type="Gene3D" id="3.90.226.10">
    <property type="entry name" value="2-enoyl-CoA Hydratase, Chain A, domain 1"/>
    <property type="match status" value="1"/>
</dbReference>
<accession>A0A916XHL2</accession>
<dbReference type="PANTHER" id="PTHR43176">
    <property type="entry name" value="3-HYDROXYISOBUTYRYL-COA HYDROLASE-RELATED"/>
    <property type="match status" value="1"/>
</dbReference>
<evidence type="ECO:0000256" key="2">
    <source>
        <dbReference type="ARBA" id="ARBA00011915"/>
    </source>
</evidence>
<dbReference type="GO" id="GO:0006574">
    <property type="term" value="P:L-valine catabolic process"/>
    <property type="evidence" value="ECO:0007669"/>
    <property type="project" value="TreeGrafter"/>
</dbReference>
<dbReference type="EMBL" id="BMED01000001">
    <property type="protein sequence ID" value="GGC71029.1"/>
    <property type="molecule type" value="Genomic_DNA"/>
</dbReference>
<dbReference type="PANTHER" id="PTHR43176:SF3">
    <property type="entry name" value="3-HYDROXYISOBUTYRYL-COA HYDROLASE, MITOCHONDRIAL"/>
    <property type="match status" value="1"/>
</dbReference>
<dbReference type="CDD" id="cd06558">
    <property type="entry name" value="crotonase-like"/>
    <property type="match status" value="1"/>
</dbReference>
<dbReference type="GO" id="GO:0003860">
    <property type="term" value="F:3-hydroxyisobutyryl-CoA hydrolase activity"/>
    <property type="evidence" value="ECO:0007669"/>
    <property type="project" value="UniProtKB-EC"/>
</dbReference>
<dbReference type="Proteomes" id="UP000637423">
    <property type="component" value="Unassembled WGS sequence"/>
</dbReference>
<evidence type="ECO:0000256" key="3">
    <source>
        <dbReference type="ARBA" id="ARBA00022801"/>
    </source>
</evidence>
<evidence type="ECO:0000256" key="1">
    <source>
        <dbReference type="ARBA" id="ARBA00001709"/>
    </source>
</evidence>
<name>A0A916XHL2_9BURK</name>
<reference evidence="5" key="2">
    <citation type="submission" date="2020-09" db="EMBL/GenBank/DDBJ databases">
        <authorList>
            <person name="Sun Q."/>
            <person name="Zhou Y."/>
        </authorList>
    </citation>
    <scope>NUCLEOTIDE SEQUENCE</scope>
    <source>
        <strain evidence="5">CGMCC 1.10998</strain>
    </source>
</reference>
<evidence type="ECO:0000313" key="5">
    <source>
        <dbReference type="EMBL" id="GGC71029.1"/>
    </source>
</evidence>
<dbReference type="NCBIfam" id="NF004127">
    <property type="entry name" value="PRK05617.1"/>
    <property type="match status" value="1"/>
</dbReference>
<dbReference type="InterPro" id="IPR029045">
    <property type="entry name" value="ClpP/crotonase-like_dom_sf"/>
</dbReference>
<comment type="caution">
    <text evidence="5">The sequence shown here is derived from an EMBL/GenBank/DDBJ whole genome shotgun (WGS) entry which is preliminary data.</text>
</comment>
<sequence length="392" mass="42674">MNTTASPVLFETLAAGNGKKLGLATLNAEKTLNALSMDMVELLAQQLTEWRDDASIALVVLQASGEKAFCAGGDLQNLYQSMLEHHASSEKNNVLGNPYALRFFEEEYRLDYLIHTYRKPILCWGHGIVMGGGIGLMAGASHRVVTEKSRLAMPEIAIGLYPDVGGSWFLNRMPGKLGLFLALTGASINASDACFVKLADYQLHHAEKPRLISSLRAQDWSENDEENHKLLSTTLEAAQQHSAFEAGPLRQHFDLINQLCAGARLEDIVAQITGLQSEDAWLQKAVAALTKGSPGSAFIAHALQSGCKHLSLAEVFRLELGVSLACAAGSDFAEGIRALIIDKDMQPRWNPAQLLDIPEDFEQQFFNSPWDAASHPLRDLAACPAPDKRLAA</sequence>
<dbReference type="EC" id="3.1.2.4" evidence="2"/>
<dbReference type="InterPro" id="IPR045004">
    <property type="entry name" value="ECH_dom"/>
</dbReference>